<name>A0ABD2SIT6_9SOLN</name>
<reference evidence="10 11" key="1">
    <citation type="submission" date="2024-05" db="EMBL/GenBank/DDBJ databases">
        <title>De novo assembly of an allotetraploid wild potato.</title>
        <authorList>
            <person name="Hosaka A.J."/>
        </authorList>
    </citation>
    <scope>NUCLEOTIDE SEQUENCE [LARGE SCALE GENOMIC DNA]</scope>
    <source>
        <tissue evidence="10">Young leaves</tissue>
    </source>
</reference>
<comment type="caution">
    <text evidence="10">The sequence shown here is derived from an EMBL/GenBank/DDBJ whole genome shotgun (WGS) entry which is preliminary data.</text>
</comment>
<evidence type="ECO:0000256" key="4">
    <source>
        <dbReference type="ARBA" id="ARBA00022771"/>
    </source>
</evidence>
<dbReference type="PROSITE" id="PS50089">
    <property type="entry name" value="ZF_RING_2"/>
    <property type="match status" value="1"/>
</dbReference>
<feature type="domain" description="RING-type" evidence="9">
    <location>
        <begin position="100"/>
        <end position="144"/>
    </location>
</feature>
<evidence type="ECO:0000256" key="3">
    <source>
        <dbReference type="ARBA" id="ARBA00022723"/>
    </source>
</evidence>
<dbReference type="InterPro" id="IPR053238">
    <property type="entry name" value="RING-H2_zinc_finger"/>
</dbReference>
<evidence type="ECO:0000256" key="8">
    <source>
        <dbReference type="PROSITE-ProRule" id="PRU00175"/>
    </source>
</evidence>
<keyword evidence="11" id="KW-1185">Reference proteome</keyword>
<dbReference type="SUPFAM" id="SSF57850">
    <property type="entry name" value="RING/U-box"/>
    <property type="match status" value="1"/>
</dbReference>
<dbReference type="InterPro" id="IPR001841">
    <property type="entry name" value="Znf_RING"/>
</dbReference>
<accession>A0ABD2SIT6</accession>
<keyword evidence="3" id="KW-0479">Metal-binding</keyword>
<dbReference type="SMART" id="SM00184">
    <property type="entry name" value="RING"/>
    <property type="match status" value="1"/>
</dbReference>
<dbReference type="PANTHER" id="PTHR14155">
    <property type="entry name" value="RING FINGER DOMAIN-CONTAINING"/>
    <property type="match status" value="1"/>
</dbReference>
<evidence type="ECO:0000256" key="6">
    <source>
        <dbReference type="ARBA" id="ARBA00022833"/>
    </source>
</evidence>
<keyword evidence="5" id="KW-0833">Ubl conjugation pathway</keyword>
<evidence type="ECO:0000313" key="11">
    <source>
        <dbReference type="Proteomes" id="UP001627284"/>
    </source>
</evidence>
<keyword evidence="6" id="KW-0862">Zinc</keyword>
<dbReference type="GO" id="GO:0061630">
    <property type="term" value="F:ubiquitin protein ligase activity"/>
    <property type="evidence" value="ECO:0007669"/>
    <property type="project" value="UniProtKB-EC"/>
</dbReference>
<comment type="similarity">
    <text evidence="7">Belongs to the RING-type zinc finger family. ATL subfamily.</text>
</comment>
<comment type="catalytic activity">
    <reaction evidence="1">
        <text>S-ubiquitinyl-[E2 ubiquitin-conjugating enzyme]-L-cysteine + [acceptor protein]-L-lysine = [E2 ubiquitin-conjugating enzyme]-L-cysteine + N(6)-ubiquitinyl-[acceptor protein]-L-lysine.</text>
        <dbReference type="EC" id="2.3.2.27"/>
    </reaction>
</comment>
<evidence type="ECO:0000256" key="2">
    <source>
        <dbReference type="ARBA" id="ARBA00012483"/>
    </source>
</evidence>
<dbReference type="Proteomes" id="UP001627284">
    <property type="component" value="Unassembled WGS sequence"/>
</dbReference>
<evidence type="ECO:0000259" key="9">
    <source>
        <dbReference type="PROSITE" id="PS50089"/>
    </source>
</evidence>
<evidence type="ECO:0000313" key="10">
    <source>
        <dbReference type="EMBL" id="KAL3343778.1"/>
    </source>
</evidence>
<dbReference type="PANTHER" id="PTHR14155:SF627">
    <property type="entry name" value="OS06G0192800 PROTEIN"/>
    <property type="match status" value="1"/>
</dbReference>
<dbReference type="EC" id="2.3.2.27" evidence="2"/>
<organism evidence="10 11">
    <name type="scientific">Solanum stoloniferum</name>
    <dbReference type="NCBI Taxonomy" id="62892"/>
    <lineage>
        <taxon>Eukaryota</taxon>
        <taxon>Viridiplantae</taxon>
        <taxon>Streptophyta</taxon>
        <taxon>Embryophyta</taxon>
        <taxon>Tracheophyta</taxon>
        <taxon>Spermatophyta</taxon>
        <taxon>Magnoliopsida</taxon>
        <taxon>eudicotyledons</taxon>
        <taxon>Gunneridae</taxon>
        <taxon>Pentapetalae</taxon>
        <taxon>asterids</taxon>
        <taxon>lamiids</taxon>
        <taxon>Solanales</taxon>
        <taxon>Solanaceae</taxon>
        <taxon>Solanoideae</taxon>
        <taxon>Solaneae</taxon>
        <taxon>Solanum</taxon>
    </lineage>
</organism>
<dbReference type="InterPro" id="IPR013083">
    <property type="entry name" value="Znf_RING/FYVE/PHD"/>
</dbReference>
<sequence length="147" mass="16913">MNEVLWCLIFACIFILYLCDRWAKRRIEMWVRRRRDLSSNNVVVLPISSRHALPSSAASIPNFSSPQQPAESVEEDNYEILIFVEGSEREKSSINEENDCAICLSEFLKGEQYGVLPACSHKFHADCIMIWLVRSVNKTCPICRTQV</sequence>
<evidence type="ECO:0000256" key="5">
    <source>
        <dbReference type="ARBA" id="ARBA00022786"/>
    </source>
</evidence>
<keyword evidence="4 8" id="KW-0863">Zinc-finger</keyword>
<protein>
    <recommendedName>
        <fullName evidence="2">RING-type E3 ubiquitin transferase</fullName>
        <ecNumber evidence="2">2.3.2.27</ecNumber>
    </recommendedName>
</protein>
<dbReference type="Gene3D" id="3.30.40.10">
    <property type="entry name" value="Zinc/RING finger domain, C3HC4 (zinc finger)"/>
    <property type="match status" value="1"/>
</dbReference>
<dbReference type="Pfam" id="PF13639">
    <property type="entry name" value="zf-RING_2"/>
    <property type="match status" value="1"/>
</dbReference>
<evidence type="ECO:0000256" key="1">
    <source>
        <dbReference type="ARBA" id="ARBA00000900"/>
    </source>
</evidence>
<dbReference type="GO" id="GO:0008270">
    <property type="term" value="F:zinc ion binding"/>
    <property type="evidence" value="ECO:0007669"/>
    <property type="project" value="UniProtKB-KW"/>
</dbReference>
<gene>
    <name evidence="10" type="ORF">AABB24_027356</name>
</gene>
<dbReference type="AlphaFoldDB" id="A0ABD2SIT6"/>
<dbReference type="EMBL" id="JBJKTR010000015">
    <property type="protein sequence ID" value="KAL3343778.1"/>
    <property type="molecule type" value="Genomic_DNA"/>
</dbReference>
<evidence type="ECO:0000256" key="7">
    <source>
        <dbReference type="ARBA" id="ARBA00024209"/>
    </source>
</evidence>
<proteinExistence type="inferred from homology"/>